<feature type="region of interest" description="Disordered" evidence="1">
    <location>
        <begin position="468"/>
        <end position="488"/>
    </location>
</feature>
<feature type="compositionally biased region" description="Low complexity" evidence="1">
    <location>
        <begin position="1849"/>
        <end position="1859"/>
    </location>
</feature>
<feature type="region of interest" description="Disordered" evidence="1">
    <location>
        <begin position="1648"/>
        <end position="1669"/>
    </location>
</feature>
<sequence length="1876" mass="195965">MSTVADNVVVADDPISNGHQVHDGASSFETPSKLVTEGEAVEAASNGVQESALGAEDVSGAGDNTDDTLVTASSEETLAAETSVGVLGVTKLVDDMEPEAPSLHASDSDKENTTLIHDSEPLANGHHKSLFVEESEQLTTLTIASCDKPASLAELDQEDAIDFSGTVISEMPKDELPIADSTDTEIPFVDVATVIVEASKASLDDGEPPIAASTGPDSSLSDLVTTSINGVGSTTDAEPSHCQDETPISRPSTEMSPTADMLEEVVVPPAVAAEEISPMAAEPELAVVEHACDPIEAEANPIEVEASSVGEESAVTKTVVPVSIDSVAETAPEGENLSDEPESALVEAESALVETQSSTAEPGITQAMHEAAPIKPTLREVVVEESPACEPDAEPAAILEPTPEATELEPVEDTAVTVEPGTEVAESDPTEGTVLVSEAVATATTAEISGAEAEEFVAEVDTRITVEKEANEEPQVAIGAEDEPTAPTEPEVEVFFPEVVSTPAEAATGPDVLSTESEESAIAPTMTLEVPVESVVAAEAESVDAHDSISADPEPVTVPDLEPIAATEADSVAAPGPEPATVESEAPAAVDAELTEPAVESLVVETVQIDVEPPSSNASFVEDPEVGFAYADEPQTPLAGEIPVFEEPVLDAADVESEVQVEESSVEETVEVIPIDAVTPTGEPAPVEEVAAEEVVAVEVVVTVEEFPVEEPAAVEETVLVEETTEVEETIPAEEVIPVDVATGEPASIKEVPSVEAVAIEEHAAVEEITLVEDVTPIESAALVESSQPVEEAVVNEAEPTVEELAAHVDDGPVLEETMPSVYAADVEVPLPTAEVSSPEEPAASIEEPLIAPEEAFAETAAPVISLAGDASTVQEAFAPLVEVLVGEDVPAVEEHSALAEADVPESGTVEELSASVEEHAPVAVEDTPVREDQPIAIEETLADAEEPVSVDDRIPHTMEETPLLAEALSDADGLVLEATSAAEEPYVPEEESATVVVLDETITEAAVVVSVEEDIHVVEEPLEPSDVEAPEPVVHEEAVAPTGDHEPVAVEDIPVQPVTIEETPATEEASVSVDDQIPLAMSEISLIAEVASAADELILDDSPTTEEPSAPEEEPTAASIVEVPPTAGEVAAAPEEITSKAEETIPVFEAAPTTPAAPMLDDASSPEGTTIVAEESTVDSDASVTQLPVAVEEPAPAASEASVVVEVVLEDIHATLEHAENALLTGEETKNELEDSRHAEAPVSLPEQPFGEDSLPTAPIVEEFAPVPAEPEMLEQLHVVTSQVPVNGEHSEVDKDSEPPIAHVEISSEIEVTEAVEQPDATAVEEVTEQQEIATSSTLNVATGIERPKSPWTPSYSVMTQGPGVPDEEHVNAYEGDDDAAPAQSQTPEIIVDEVAAVVPEAAADTGVSGQSQVEVLQLAEEQVTLGEPEELHPKSPWTPSYSVTVQGNVAQTNEGLDDLEQLPPSAVQSVAAEAFEEQPVPFTEALISGDVTSSTTVVADIHATLSATLDESDVPDSAVEAETLQDVASEQGDNAEAEPSVLTPPEPATVEEVPEEEIEQGSFIVGDESTQLGATDPDRERSSSPWTPSYSVTGLEPTSALEDQAVAKDGEFVEHGSFIIETQPPAVVEDAPEVKSDSELLTPVDDLVGERPKSPWTPSYSVTKQGPNDAVEEVEKLDELEHLPGPLSNIPALATDEVPIPPVLITTTRASVDEPVMAETPSCSEDDVTVSELSKTYDDVEASGALIAQETPQTFPVLEEPQKIANKKPSLSAVDELNAAEVTESSTLHIDIPTNNGANRNRLESTTSSRFFPGGWFSSSPKVPEEGRASLDVAAGEFVHKSSVENTPTTDPTTAPPSAVEEDKEKKSRWCTIM</sequence>
<feature type="compositionally biased region" description="Polar residues" evidence="1">
    <location>
        <begin position="1658"/>
        <end position="1668"/>
    </location>
</feature>
<feature type="compositionally biased region" description="Polar residues" evidence="1">
    <location>
        <begin position="227"/>
        <end position="237"/>
    </location>
</feature>
<proteinExistence type="predicted"/>
<feature type="region of interest" description="Disordered" evidence="1">
    <location>
        <begin position="1230"/>
        <end position="1251"/>
    </location>
</feature>
<feature type="region of interest" description="Disordered" evidence="1">
    <location>
        <begin position="1842"/>
        <end position="1876"/>
    </location>
</feature>
<feature type="compositionally biased region" description="Polar residues" evidence="1">
    <location>
        <begin position="1585"/>
        <end position="1594"/>
    </location>
</feature>
<dbReference type="EMBL" id="JABBWD010000013">
    <property type="protein sequence ID" value="KAG1779156.1"/>
    <property type="molecule type" value="Genomic_DNA"/>
</dbReference>
<keyword evidence="3" id="KW-1185">Reference proteome</keyword>
<feature type="region of interest" description="Disordered" evidence="1">
    <location>
        <begin position="1529"/>
        <end position="1594"/>
    </location>
</feature>
<feature type="region of interest" description="Disordered" evidence="1">
    <location>
        <begin position="227"/>
        <end position="255"/>
    </location>
</feature>
<dbReference type="Proteomes" id="UP000714275">
    <property type="component" value="Unassembled WGS sequence"/>
</dbReference>
<name>A0A9P7A0E2_9AGAM</name>
<dbReference type="OrthoDB" id="2804751at2759"/>
<feature type="region of interest" description="Disordered" evidence="1">
    <location>
        <begin position="1"/>
        <end position="31"/>
    </location>
</feature>
<evidence type="ECO:0000313" key="2">
    <source>
        <dbReference type="EMBL" id="KAG1779156.1"/>
    </source>
</evidence>
<evidence type="ECO:0000313" key="3">
    <source>
        <dbReference type="Proteomes" id="UP000714275"/>
    </source>
</evidence>
<reference evidence="2" key="1">
    <citation type="journal article" date="2020" name="New Phytol.">
        <title>Comparative genomics reveals dynamic genome evolution in host specialist ectomycorrhizal fungi.</title>
        <authorList>
            <person name="Lofgren L.A."/>
            <person name="Nguyen N.H."/>
            <person name="Vilgalys R."/>
            <person name="Ruytinx J."/>
            <person name="Liao H.L."/>
            <person name="Branco S."/>
            <person name="Kuo A."/>
            <person name="LaButti K."/>
            <person name="Lipzen A."/>
            <person name="Andreopoulos W."/>
            <person name="Pangilinan J."/>
            <person name="Riley R."/>
            <person name="Hundley H."/>
            <person name="Na H."/>
            <person name="Barry K."/>
            <person name="Grigoriev I.V."/>
            <person name="Stajich J.E."/>
            <person name="Kennedy P.G."/>
        </authorList>
    </citation>
    <scope>NUCLEOTIDE SEQUENCE</scope>
    <source>
        <strain evidence="2">DOB743</strain>
    </source>
</reference>
<feature type="compositionally biased region" description="Basic and acidic residues" evidence="1">
    <location>
        <begin position="1230"/>
        <end position="1241"/>
    </location>
</feature>
<comment type="caution">
    <text evidence="2">The sequence shown here is derived from an EMBL/GenBank/DDBJ whole genome shotgun (WGS) entry which is preliminary data.</text>
</comment>
<evidence type="ECO:0000256" key="1">
    <source>
        <dbReference type="SAM" id="MobiDB-lite"/>
    </source>
</evidence>
<gene>
    <name evidence="2" type="ORF">EV702DRAFT_1090745</name>
</gene>
<organism evidence="2 3">
    <name type="scientific">Suillus placidus</name>
    <dbReference type="NCBI Taxonomy" id="48579"/>
    <lineage>
        <taxon>Eukaryota</taxon>
        <taxon>Fungi</taxon>
        <taxon>Dikarya</taxon>
        <taxon>Basidiomycota</taxon>
        <taxon>Agaricomycotina</taxon>
        <taxon>Agaricomycetes</taxon>
        <taxon>Agaricomycetidae</taxon>
        <taxon>Boletales</taxon>
        <taxon>Suillineae</taxon>
        <taxon>Suillaceae</taxon>
        <taxon>Suillus</taxon>
    </lineage>
</organism>
<accession>A0A9P7A0E2</accession>
<protein>
    <submittedName>
        <fullName evidence="2">Uncharacterized protein</fullName>
    </submittedName>
</protein>